<evidence type="ECO:0000313" key="9">
    <source>
        <dbReference type="EMBL" id="KAK0576571.1"/>
    </source>
</evidence>
<protein>
    <recommendedName>
        <fullName evidence="8">Myb-like domain-containing protein</fullName>
    </recommendedName>
</protein>
<accession>A0AA39RL76</accession>
<feature type="compositionally biased region" description="Polar residues" evidence="7">
    <location>
        <begin position="54"/>
        <end position="65"/>
    </location>
</feature>
<dbReference type="Pfam" id="PF13837">
    <property type="entry name" value="Myb_DNA-bind_4"/>
    <property type="match status" value="2"/>
</dbReference>
<evidence type="ECO:0000256" key="6">
    <source>
        <dbReference type="ARBA" id="ARBA00023242"/>
    </source>
</evidence>
<evidence type="ECO:0000256" key="2">
    <source>
        <dbReference type="ARBA" id="ARBA00022737"/>
    </source>
</evidence>
<feature type="compositionally biased region" description="Basic and acidic residues" evidence="7">
    <location>
        <begin position="1"/>
        <end position="19"/>
    </location>
</feature>
<keyword evidence="3" id="KW-0805">Transcription regulation</keyword>
<reference evidence="9" key="2">
    <citation type="submission" date="2023-06" db="EMBL/GenBank/DDBJ databases">
        <authorList>
            <person name="Swenson N.G."/>
            <person name="Wegrzyn J.L."/>
            <person name="Mcevoy S.L."/>
        </authorList>
    </citation>
    <scope>NUCLEOTIDE SEQUENCE</scope>
    <source>
        <strain evidence="9">NS2018</strain>
        <tissue evidence="9">Leaf</tissue>
    </source>
</reference>
<keyword evidence="4" id="KW-0238">DNA-binding</keyword>
<name>A0AA39RL76_ACESA</name>
<evidence type="ECO:0000313" key="10">
    <source>
        <dbReference type="Proteomes" id="UP001168877"/>
    </source>
</evidence>
<dbReference type="AlphaFoldDB" id="A0AA39RL76"/>
<feature type="compositionally biased region" description="Acidic residues" evidence="7">
    <location>
        <begin position="69"/>
        <end position="78"/>
    </location>
</feature>
<feature type="compositionally biased region" description="Basic and acidic residues" evidence="7">
    <location>
        <begin position="80"/>
        <end position="92"/>
    </location>
</feature>
<feature type="region of interest" description="Disordered" evidence="7">
    <location>
        <begin position="449"/>
        <end position="469"/>
    </location>
</feature>
<dbReference type="PANTHER" id="PTHR21654">
    <property type="entry name" value="FI21293P1"/>
    <property type="match status" value="1"/>
</dbReference>
<comment type="caution">
    <text evidence="9">The sequence shown here is derived from an EMBL/GenBank/DDBJ whole genome shotgun (WGS) entry which is preliminary data.</text>
</comment>
<evidence type="ECO:0000256" key="7">
    <source>
        <dbReference type="SAM" id="MobiDB-lite"/>
    </source>
</evidence>
<dbReference type="InterPro" id="IPR044822">
    <property type="entry name" value="Myb_DNA-bind_4"/>
</dbReference>
<proteinExistence type="predicted"/>
<dbReference type="GO" id="GO:0003677">
    <property type="term" value="F:DNA binding"/>
    <property type="evidence" value="ECO:0007669"/>
    <property type="project" value="UniProtKB-KW"/>
</dbReference>
<evidence type="ECO:0000256" key="1">
    <source>
        <dbReference type="ARBA" id="ARBA00004123"/>
    </source>
</evidence>
<dbReference type="Gene3D" id="1.10.10.60">
    <property type="entry name" value="Homeodomain-like"/>
    <property type="match status" value="2"/>
</dbReference>
<dbReference type="PANTHER" id="PTHR21654:SF73">
    <property type="entry name" value="TRIHELIX TRANSCRIPTION FACTOR GT-2"/>
    <property type="match status" value="1"/>
</dbReference>
<feature type="compositionally biased region" description="Pro residues" evidence="7">
    <location>
        <begin position="562"/>
        <end position="581"/>
    </location>
</feature>
<organism evidence="9 10">
    <name type="scientific">Acer saccharum</name>
    <name type="common">Sugar maple</name>
    <dbReference type="NCBI Taxonomy" id="4024"/>
    <lineage>
        <taxon>Eukaryota</taxon>
        <taxon>Viridiplantae</taxon>
        <taxon>Streptophyta</taxon>
        <taxon>Embryophyta</taxon>
        <taxon>Tracheophyta</taxon>
        <taxon>Spermatophyta</taxon>
        <taxon>Magnoliopsida</taxon>
        <taxon>eudicotyledons</taxon>
        <taxon>Gunneridae</taxon>
        <taxon>Pentapetalae</taxon>
        <taxon>rosids</taxon>
        <taxon>malvids</taxon>
        <taxon>Sapindales</taxon>
        <taxon>Sapindaceae</taxon>
        <taxon>Hippocastanoideae</taxon>
        <taxon>Acereae</taxon>
        <taxon>Acer</taxon>
    </lineage>
</organism>
<dbReference type="PROSITE" id="PS50090">
    <property type="entry name" value="MYB_LIKE"/>
    <property type="match status" value="2"/>
</dbReference>
<feature type="region of interest" description="Disordered" evidence="7">
    <location>
        <begin position="210"/>
        <end position="275"/>
    </location>
</feature>
<feature type="region of interest" description="Disordered" evidence="7">
    <location>
        <begin position="412"/>
        <end position="431"/>
    </location>
</feature>
<feature type="compositionally biased region" description="Acidic residues" evidence="7">
    <location>
        <begin position="747"/>
        <end position="768"/>
    </location>
</feature>
<keyword evidence="6" id="KW-0539">Nucleus</keyword>
<feature type="compositionally biased region" description="Basic and acidic residues" evidence="7">
    <location>
        <begin position="257"/>
        <end position="268"/>
    </location>
</feature>
<feature type="region of interest" description="Disordered" evidence="7">
    <location>
        <begin position="732"/>
        <end position="790"/>
    </location>
</feature>
<sequence length="790" mass="86892">MPEETHGQNKEPSVARDLNESSSPVADEVTVGTNEQRSSATAKGKQKVREPFSPATSTYPETSPTIGIEEVEVEDPAADLDTHERRSGKREAPFSPGRPFPKIPRVVKYMDSSSGGEDFDDQAGKEADGDQAEETSVHPSSGFQADQDMKGLCLEDPLASESPKGSVRVDPILSPNIVQADPPSTTAILDLSLPQESDLPVVDQVGAIGEKSPMLGGADPTSVLGSSTDLSSTAAPIGGAHEGGGGGGDVGSNSGTDEDKGRGDDGDRSFGGNRWPRQETLALLKIRSDMDQVFRDSSLKGPLWEEVSRKLAELGYNRSSKKCKEKFENVYKYHKRTKEGRSGKSEGKHYKFFDQLEAFDNHNQNHLRPIHQPPQKPQTPMQTTPPMPWPNIAPPTTTININPSTTNPINFAPPPPPTTNPTVSTTPPTHNISGVIPSSFPNNVSANLFSSSTSSSTASDEETEDVGDYKRKRKWKEFFKRITKQVIRKQEELQDKFLIAMEKREHERVVREEAWRVQELARINREHEILIQERSTSAAKDAAVIAFLQKIAGQQQNYPAPQIIPPPPTAAAAPPPPPPPLAVTNLDTSPKPANNGGNNNEVLVQSSSRWPKAEIEALIQLRTDLSLKYQENGPKGPLWEEISAGMRGLGYNRSAKRCKEKWENINKYFKKVKDSNKKRPQDSKTCPYFSQLDALYREKSKIDQISPGYGNAVKPVINMTVPLMVQPEQQWPLQPENAGRNNADQIQDQEEEEDDDVDDDGDSEEEYEVGGYEIVANKAASMGTTEFSEE</sequence>
<evidence type="ECO:0000259" key="8">
    <source>
        <dbReference type="PROSITE" id="PS50090"/>
    </source>
</evidence>
<evidence type="ECO:0000256" key="3">
    <source>
        <dbReference type="ARBA" id="ARBA00023015"/>
    </source>
</evidence>
<feature type="domain" description="Myb-like" evidence="8">
    <location>
        <begin position="273"/>
        <end position="331"/>
    </location>
</feature>
<dbReference type="FunFam" id="1.10.10.60:FF:000061">
    <property type="entry name" value="Trihelix transcription factor GT-2"/>
    <property type="match status" value="1"/>
</dbReference>
<keyword evidence="5" id="KW-0804">Transcription</keyword>
<feature type="compositionally biased region" description="Polar residues" evidence="7">
    <location>
        <begin position="31"/>
        <end position="41"/>
    </location>
</feature>
<evidence type="ECO:0000256" key="5">
    <source>
        <dbReference type="ARBA" id="ARBA00023163"/>
    </source>
</evidence>
<dbReference type="CDD" id="cd12203">
    <property type="entry name" value="GT1"/>
    <property type="match status" value="2"/>
</dbReference>
<feature type="region of interest" description="Disordered" evidence="7">
    <location>
        <begin position="1"/>
        <end position="167"/>
    </location>
</feature>
<feature type="domain" description="Myb-like" evidence="8">
    <location>
        <begin position="608"/>
        <end position="666"/>
    </location>
</feature>
<dbReference type="GO" id="GO:0005634">
    <property type="term" value="C:nucleus"/>
    <property type="evidence" value="ECO:0007669"/>
    <property type="project" value="UniProtKB-SubCell"/>
</dbReference>
<keyword evidence="10" id="KW-1185">Reference proteome</keyword>
<feature type="compositionally biased region" description="Gly residues" evidence="7">
    <location>
        <begin position="240"/>
        <end position="250"/>
    </location>
</feature>
<keyword evidence="2" id="KW-0677">Repeat</keyword>
<feature type="compositionally biased region" description="Polar residues" evidence="7">
    <location>
        <begin position="223"/>
        <end position="234"/>
    </location>
</feature>
<dbReference type="EMBL" id="JAUESC010000386">
    <property type="protein sequence ID" value="KAK0576571.1"/>
    <property type="molecule type" value="Genomic_DNA"/>
</dbReference>
<dbReference type="Proteomes" id="UP001168877">
    <property type="component" value="Unassembled WGS sequence"/>
</dbReference>
<reference evidence="9" key="1">
    <citation type="journal article" date="2022" name="Plant J.">
        <title>Strategies of tolerance reflected in two North American maple genomes.</title>
        <authorList>
            <person name="McEvoy S.L."/>
            <person name="Sezen U.U."/>
            <person name="Trouern-Trend A."/>
            <person name="McMahon S.M."/>
            <person name="Schaberg P.G."/>
            <person name="Yang J."/>
            <person name="Wegrzyn J.L."/>
            <person name="Swenson N.G."/>
        </authorList>
    </citation>
    <scope>NUCLEOTIDE SEQUENCE</scope>
    <source>
        <strain evidence="9">NS2018</strain>
    </source>
</reference>
<gene>
    <name evidence="9" type="ORF">LWI29_019877</name>
</gene>
<dbReference type="InterPro" id="IPR001005">
    <property type="entry name" value="SANT/Myb"/>
</dbReference>
<feature type="compositionally biased region" description="Low complexity" evidence="7">
    <location>
        <begin position="420"/>
        <end position="431"/>
    </location>
</feature>
<feature type="region of interest" description="Disordered" evidence="7">
    <location>
        <begin position="558"/>
        <end position="602"/>
    </location>
</feature>
<dbReference type="SMART" id="SM00717">
    <property type="entry name" value="SANT"/>
    <property type="match status" value="2"/>
</dbReference>
<dbReference type="FunFam" id="1.10.10.60:FF:000092">
    <property type="entry name" value="Trihelix transcription factor GT-2"/>
    <property type="match status" value="1"/>
</dbReference>
<evidence type="ECO:0000256" key="4">
    <source>
        <dbReference type="ARBA" id="ARBA00023125"/>
    </source>
</evidence>
<comment type="subcellular location">
    <subcellularLocation>
        <location evidence="1">Nucleus</location>
    </subcellularLocation>
</comment>
<dbReference type="GO" id="GO:0006355">
    <property type="term" value="P:regulation of DNA-templated transcription"/>
    <property type="evidence" value="ECO:0007669"/>
    <property type="project" value="UniProtKB-ARBA"/>
</dbReference>
<feature type="compositionally biased region" description="Polar residues" evidence="7">
    <location>
        <begin position="585"/>
        <end position="602"/>
    </location>
</feature>